<dbReference type="NCBIfam" id="TIGR02887">
    <property type="entry name" value="spore_ger_x_C"/>
    <property type="match status" value="1"/>
</dbReference>
<dbReference type="Pfam" id="PF25198">
    <property type="entry name" value="Spore_GerAC_N"/>
    <property type="match status" value="1"/>
</dbReference>
<dbReference type="InterPro" id="IPR038501">
    <property type="entry name" value="Spore_GerAC_C_sf"/>
</dbReference>
<keyword evidence="7" id="KW-0449">Lipoprotein</keyword>
<dbReference type="PANTHER" id="PTHR35789:SF1">
    <property type="entry name" value="SPORE GERMINATION PROTEIN B3"/>
    <property type="match status" value="1"/>
</dbReference>
<name>A0ABY3SK05_9BACL</name>
<gene>
    <name evidence="10" type="ORF">L0M14_04000</name>
</gene>
<evidence type="ECO:0000256" key="4">
    <source>
        <dbReference type="ARBA" id="ARBA00022729"/>
    </source>
</evidence>
<sequence>MPGCWDRTELNEIGIASATAVDWQDDHWIVSYQLVIPQSISNQNAGGGSVQQAPVMVFSTNGTSIQEADQKSSLEMPRSLFFAHNRIIVIGEEAARHGISEVVESYLRNADSRETVSVFVTKQRGRSILEQIVPLEKIPGAALKNMQKNQDKQGSDLKQVMMYQLAMGITSDSGYTTIPEVILSGSGEAPTSVEILKNTYVESKLKMNRLGVFKKDKLIGWLSSHESYGINWITNRIKHTIMYFGCTRGSNNFKAAARIYKAKTHLNLVQQNGLWVAKVDVQADAQLIENNCGIDASKPEGLAQMEALMSFELSDLMQNSLDAAKGLNADVLGFGEYIHKKDPKTWGQLKDNWQEAFMQIKLEPSVHIHLKRLGMSNKPFADLISPSHD</sequence>
<reference evidence="10 11" key="1">
    <citation type="journal article" date="2024" name="Int. J. Syst. Evol. Microbiol.">
        <title>Paenibacillus hexagrammi sp. nov., a novel bacterium isolated from the gut content of Hexagrammos agrammus.</title>
        <authorList>
            <person name="Jung H.K."/>
            <person name="Kim D.G."/>
            <person name="Zin H."/>
            <person name="Park J."/>
            <person name="Jung H."/>
            <person name="Kim Y.O."/>
            <person name="Kong H.J."/>
            <person name="Kim J.W."/>
            <person name="Kim Y.S."/>
        </authorList>
    </citation>
    <scope>NUCLEOTIDE SEQUENCE [LARGE SCALE GENOMIC DNA]</scope>
    <source>
        <strain evidence="10 11">YPD9-1</strain>
    </source>
</reference>
<evidence type="ECO:0000259" key="9">
    <source>
        <dbReference type="Pfam" id="PF25198"/>
    </source>
</evidence>
<keyword evidence="6" id="KW-0564">Palmitate</keyword>
<evidence type="ECO:0000256" key="1">
    <source>
        <dbReference type="ARBA" id="ARBA00004635"/>
    </source>
</evidence>
<dbReference type="EMBL" id="CP090978">
    <property type="protein sequence ID" value="UJF34379.1"/>
    <property type="molecule type" value="Genomic_DNA"/>
</dbReference>
<proteinExistence type="inferred from homology"/>
<dbReference type="Gene3D" id="6.20.190.10">
    <property type="entry name" value="Nutrient germinant receptor protein C, domain 1"/>
    <property type="match status" value="1"/>
</dbReference>
<evidence type="ECO:0000313" key="11">
    <source>
        <dbReference type="Proteomes" id="UP001649230"/>
    </source>
</evidence>
<evidence type="ECO:0000256" key="5">
    <source>
        <dbReference type="ARBA" id="ARBA00023136"/>
    </source>
</evidence>
<keyword evidence="3" id="KW-0309">Germination</keyword>
<evidence type="ECO:0000259" key="8">
    <source>
        <dbReference type="Pfam" id="PF05504"/>
    </source>
</evidence>
<evidence type="ECO:0000313" key="10">
    <source>
        <dbReference type="EMBL" id="UJF34379.1"/>
    </source>
</evidence>
<keyword evidence="5" id="KW-0472">Membrane</keyword>
<dbReference type="Proteomes" id="UP001649230">
    <property type="component" value="Chromosome"/>
</dbReference>
<dbReference type="InterPro" id="IPR008844">
    <property type="entry name" value="Spore_GerAC-like"/>
</dbReference>
<evidence type="ECO:0000256" key="6">
    <source>
        <dbReference type="ARBA" id="ARBA00023139"/>
    </source>
</evidence>
<keyword evidence="4" id="KW-0732">Signal</keyword>
<evidence type="ECO:0000256" key="7">
    <source>
        <dbReference type="ARBA" id="ARBA00023288"/>
    </source>
</evidence>
<comment type="similarity">
    <text evidence="2">Belongs to the GerABKC lipoprotein family.</text>
</comment>
<dbReference type="RefSeq" id="WP_235120953.1">
    <property type="nucleotide sequence ID" value="NZ_CP090978.1"/>
</dbReference>
<dbReference type="InterPro" id="IPR046953">
    <property type="entry name" value="Spore_GerAC-like_C"/>
</dbReference>
<feature type="domain" description="Spore germination GerAC-like C-terminal" evidence="8">
    <location>
        <begin position="210"/>
        <end position="374"/>
    </location>
</feature>
<dbReference type="InterPro" id="IPR057336">
    <property type="entry name" value="GerAC_N"/>
</dbReference>
<protein>
    <submittedName>
        <fullName evidence="10">Ger(X)C family spore germination protein</fullName>
    </submittedName>
</protein>
<dbReference type="Pfam" id="PF05504">
    <property type="entry name" value="Spore_GerAC"/>
    <property type="match status" value="1"/>
</dbReference>
<accession>A0ABY3SK05</accession>
<evidence type="ECO:0000256" key="2">
    <source>
        <dbReference type="ARBA" id="ARBA00007886"/>
    </source>
</evidence>
<organism evidence="10 11">
    <name type="scientific">Paenibacillus hexagrammi</name>
    <dbReference type="NCBI Taxonomy" id="2908839"/>
    <lineage>
        <taxon>Bacteria</taxon>
        <taxon>Bacillati</taxon>
        <taxon>Bacillota</taxon>
        <taxon>Bacilli</taxon>
        <taxon>Bacillales</taxon>
        <taxon>Paenibacillaceae</taxon>
        <taxon>Paenibacillus</taxon>
    </lineage>
</organism>
<dbReference type="Gene3D" id="3.30.300.210">
    <property type="entry name" value="Nutrient germinant receptor protein C, domain 3"/>
    <property type="match status" value="1"/>
</dbReference>
<evidence type="ECO:0000256" key="3">
    <source>
        <dbReference type="ARBA" id="ARBA00022544"/>
    </source>
</evidence>
<comment type="subcellular location">
    <subcellularLocation>
        <location evidence="1">Membrane</location>
        <topology evidence="1">Lipid-anchor</topology>
    </subcellularLocation>
</comment>
<feature type="domain" description="Spore germination protein N-terminal" evidence="9">
    <location>
        <begin position="6"/>
        <end position="181"/>
    </location>
</feature>
<dbReference type="PANTHER" id="PTHR35789">
    <property type="entry name" value="SPORE GERMINATION PROTEIN B3"/>
    <property type="match status" value="1"/>
</dbReference>
<keyword evidence="11" id="KW-1185">Reference proteome</keyword>